<evidence type="ECO:0000313" key="2">
    <source>
        <dbReference type="Proteomes" id="UP000014680"/>
    </source>
</evidence>
<gene>
    <name evidence="1" type="ORF">EIN_168700</name>
</gene>
<keyword evidence="2" id="KW-1185">Reference proteome</keyword>
<evidence type="ECO:0000313" key="1">
    <source>
        <dbReference type="EMBL" id="ELP84475.1"/>
    </source>
</evidence>
<dbReference type="RefSeq" id="XP_004183821.1">
    <property type="nucleotide sequence ID" value="XM_004183773.1"/>
</dbReference>
<dbReference type="OrthoDB" id="29211at2759"/>
<dbReference type="GeneID" id="14883486"/>
<accession>A0A0A1TY64</accession>
<reference evidence="1 2" key="1">
    <citation type="submission" date="2012-10" db="EMBL/GenBank/DDBJ databases">
        <authorList>
            <person name="Zafar N."/>
            <person name="Inman J."/>
            <person name="Hall N."/>
            <person name="Lorenzi H."/>
            <person name="Caler E."/>
        </authorList>
    </citation>
    <scope>NUCLEOTIDE SEQUENCE [LARGE SCALE GENOMIC DNA]</scope>
    <source>
        <strain evidence="1 2">IP1</strain>
    </source>
</reference>
<organism evidence="1 2">
    <name type="scientific">Entamoeba invadens IP1</name>
    <dbReference type="NCBI Taxonomy" id="370355"/>
    <lineage>
        <taxon>Eukaryota</taxon>
        <taxon>Amoebozoa</taxon>
        <taxon>Evosea</taxon>
        <taxon>Archamoebae</taxon>
        <taxon>Mastigamoebida</taxon>
        <taxon>Entamoebidae</taxon>
        <taxon>Entamoeba</taxon>
    </lineage>
</organism>
<dbReference type="EMBL" id="KB207112">
    <property type="protein sequence ID" value="ELP84475.1"/>
    <property type="molecule type" value="Genomic_DNA"/>
</dbReference>
<dbReference type="KEGG" id="eiv:EIN_168700"/>
<sequence>MSLEPHTHSGASFQHHQQPSSCFKQTEILYDKNATSVEHFHCDEIQKPKKVVIKTTLYKKPNFGHITESRKWSSTNTIPSPLRHCSPIPDEEFHYTPKPLTSQSPSTLFADNEVASILGSKTTVGSPSFATTTFSGSPSTQKINCAPTPLRSFDFNLLDDDQEDCPRCSNPGILQ</sequence>
<name>A0A0A1TY64_ENTIV</name>
<dbReference type="Proteomes" id="UP000014680">
    <property type="component" value="Unassembled WGS sequence"/>
</dbReference>
<dbReference type="VEuPathDB" id="AmoebaDB:EIN_168700"/>
<proteinExistence type="predicted"/>
<dbReference type="AlphaFoldDB" id="A0A0A1TY64"/>
<protein>
    <submittedName>
        <fullName evidence="1">Uncharacterized protein</fullName>
    </submittedName>
</protein>